<dbReference type="GO" id="GO:0005975">
    <property type="term" value="P:carbohydrate metabolic process"/>
    <property type="evidence" value="ECO:0007669"/>
    <property type="project" value="InterPro"/>
</dbReference>
<dbReference type="EMBL" id="JAOTIF010000007">
    <property type="protein sequence ID" value="MCU7549728.1"/>
    <property type="molecule type" value="Genomic_DNA"/>
</dbReference>
<gene>
    <name evidence="5" type="ORF">OCK74_11420</name>
</gene>
<dbReference type="Proteomes" id="UP001155483">
    <property type="component" value="Unassembled WGS sequence"/>
</dbReference>
<dbReference type="AlphaFoldDB" id="A0A9X3BI72"/>
<proteinExistence type="predicted"/>
<dbReference type="Pfam" id="PF00754">
    <property type="entry name" value="F5_F8_type_C"/>
    <property type="match status" value="1"/>
</dbReference>
<keyword evidence="6" id="KW-1185">Reference proteome</keyword>
<evidence type="ECO:0000313" key="6">
    <source>
        <dbReference type="Proteomes" id="UP001155483"/>
    </source>
</evidence>
<dbReference type="GO" id="GO:0004553">
    <property type="term" value="F:hydrolase activity, hydrolyzing O-glycosyl compounds"/>
    <property type="evidence" value="ECO:0007669"/>
    <property type="project" value="InterPro"/>
</dbReference>
<dbReference type="Pfam" id="PF17132">
    <property type="entry name" value="Glyco_hydro_106"/>
    <property type="match status" value="1"/>
</dbReference>
<feature type="domain" description="F5/8 type C" evidence="4">
    <location>
        <begin position="217"/>
        <end position="326"/>
    </location>
</feature>
<feature type="chain" id="PRO_5040913687" evidence="3">
    <location>
        <begin position="24"/>
        <end position="1125"/>
    </location>
</feature>
<dbReference type="NCBIfam" id="NF045579">
    <property type="entry name" value="rhamnoside_JR"/>
    <property type="match status" value="1"/>
</dbReference>
<keyword evidence="1 3" id="KW-0732">Signal</keyword>
<reference evidence="5" key="1">
    <citation type="submission" date="2022-09" db="EMBL/GenBank/DDBJ databases">
        <authorList>
            <person name="Yuan C."/>
            <person name="Ke Z."/>
        </authorList>
    </citation>
    <scope>NUCLEOTIDE SEQUENCE</scope>
    <source>
        <strain evidence="5">LB-8</strain>
    </source>
</reference>
<comment type="caution">
    <text evidence="5">The sequence shown here is derived from an EMBL/GenBank/DDBJ whole genome shotgun (WGS) entry which is preliminary data.</text>
</comment>
<evidence type="ECO:0000313" key="5">
    <source>
        <dbReference type="EMBL" id="MCU7549728.1"/>
    </source>
</evidence>
<dbReference type="InterPro" id="IPR000421">
    <property type="entry name" value="FA58C"/>
</dbReference>
<dbReference type="InterPro" id="IPR008979">
    <property type="entry name" value="Galactose-bd-like_sf"/>
</dbReference>
<dbReference type="Gene3D" id="2.60.120.260">
    <property type="entry name" value="Galactose-binding domain-like"/>
    <property type="match status" value="2"/>
</dbReference>
<reference evidence="5" key="2">
    <citation type="submission" date="2023-04" db="EMBL/GenBank/DDBJ databases">
        <title>Paracnuella aquatica gen. nov., sp. nov., a member of the family Chitinophagaceae isolated from a hot spring.</title>
        <authorList>
            <person name="Wang C."/>
        </authorList>
    </citation>
    <scope>NUCLEOTIDE SEQUENCE</scope>
    <source>
        <strain evidence="5">LB-8</strain>
    </source>
</reference>
<name>A0A9X3BI72_9BACT</name>
<keyword evidence="2 5" id="KW-0378">Hydrolase</keyword>
<organism evidence="5 6">
    <name type="scientific">Paraflavisolibacter caeni</name>
    <dbReference type="NCBI Taxonomy" id="2982496"/>
    <lineage>
        <taxon>Bacteria</taxon>
        <taxon>Pseudomonadati</taxon>
        <taxon>Bacteroidota</taxon>
        <taxon>Chitinophagia</taxon>
        <taxon>Chitinophagales</taxon>
        <taxon>Chitinophagaceae</taxon>
        <taxon>Paraflavisolibacter</taxon>
    </lineage>
</organism>
<evidence type="ECO:0000256" key="1">
    <source>
        <dbReference type="ARBA" id="ARBA00022729"/>
    </source>
</evidence>
<protein>
    <submittedName>
        <fullName evidence="5">Glycosyl hydrolase</fullName>
    </submittedName>
</protein>
<dbReference type="RefSeq" id="WP_279297168.1">
    <property type="nucleotide sequence ID" value="NZ_JAOTIF010000007.1"/>
</dbReference>
<evidence type="ECO:0000256" key="2">
    <source>
        <dbReference type="ARBA" id="ARBA00022801"/>
    </source>
</evidence>
<dbReference type="SUPFAM" id="SSF49785">
    <property type="entry name" value="Galactose-binding domain-like"/>
    <property type="match status" value="2"/>
</dbReference>
<feature type="signal peptide" evidence="3">
    <location>
        <begin position="1"/>
        <end position="23"/>
    </location>
</feature>
<sequence length="1125" mass="123980">MYTFHRFLLFIISLSIATSSVNAQQTKTDTLLKGFMNPSNVAKPRVWWHWMNGNISKDGIRKDLEWMYRSGIGGFQNFDAALMTPQIVEKRLTYMTPEWKEVFRYTTKLADSLKLEMAIAGSPGWSESGGPWVTPEDGMKKLVWTETRIKGGSSNIKLAKPAGTTGPFQNLLKQPEFGMSQAEPKTPPTFYKDIAVLAYKLPGTDKSLSELNVVVTSSGGQFNLSQLTDGDIGVSNLLPSDTAKGFAWIQFAFPQPQTIKAITMMGGGDKGPFGLLGEFKDNRSLEVSDDGVNFKRVCYIPAGNVLQQTIAIPPTTAKYFRVTVKNPPPTPNLGAMMGVGGEAPKAPAGTQITELVLYTSSRINWAEEKAAFAPAMDLDAKATPAAQDVIVMEDIMDITDKLNADGTLNWTAPAGNWKVVRFGYSLIGKENHPASPEATGLEVDKLDPVAIKKYFTNYLEQYKEATGGLMGSKGGLQYVITDSWEAGAQNWTANLPQEFQKRRGYSMLPWMPVLTGQVLKSTQASEQFLFDFRKTLSDMVAEYHYDGLTNILNQYGMKRYSESHENGRALIADGMEVKRTAAVPMSAMWTPDGIGGGENMHQADIRESASVAHIYGQNLVAAESLTAFGLMGNAWSYDPQKLKPTADLELASGLNRFVIHTSVHQPSDEKVPGLGLGPFGQWFNRHETWAGQAKAWTSYLARSSYMLQQGKFVADVVYYYGEDNNITALFGKKLPAVSEGYNFDFINADALIHLLSVKDGKLVTPSGMSYRLLVLDSNARKMSLPVLRKIAQLVKDGATISGVKPESTPSLQDDPQEFQRLVNEVWGKAQHSSKASVIGKVYTGMSIQEVLTDLNIQPDFTYTKSQNDTKLLYVHRKLKDGDIYWVNNRNDRSELVEATFRVSVKVPQIWHPETGRTDAVSYSIANGRTTVSLNLTPNDAVFVVFQATATKTVVTLPKVIEKEVATIDGSWKLAFQPNRGAPARATFDKLTSWTESSDTGIRYFSGTAAYTKNINVQANVISKGAQLWLDLGDVKNLAEVTVNGKTMGVVWKKPFHVDITNAVKAGENTIEIKVTNLWVNRLIGDAQPGVTNKITYTTMPFYKAEDKLLPSGLLGPVKIISFSQQ</sequence>
<dbReference type="PANTHER" id="PTHR43817:SF1">
    <property type="entry name" value="HYDROLASE, FAMILY 43, PUTATIVE (AFU_ORTHOLOGUE AFUA_3G01660)-RELATED"/>
    <property type="match status" value="1"/>
</dbReference>
<accession>A0A9X3BI72</accession>
<evidence type="ECO:0000259" key="4">
    <source>
        <dbReference type="Pfam" id="PF00754"/>
    </source>
</evidence>
<evidence type="ECO:0000256" key="3">
    <source>
        <dbReference type="SAM" id="SignalP"/>
    </source>
</evidence>
<dbReference type="PANTHER" id="PTHR43817">
    <property type="entry name" value="GLYCOSYL HYDROLASE"/>
    <property type="match status" value="1"/>
</dbReference>